<feature type="compositionally biased region" description="Basic and acidic residues" evidence="1">
    <location>
        <begin position="88"/>
        <end position="101"/>
    </location>
</feature>
<organism evidence="2 3">
    <name type="scientific">Sporothrix schenckii (strain ATCC 58251 / de Perez 2211183)</name>
    <name type="common">Rose-picker's disease fungus</name>
    <dbReference type="NCBI Taxonomy" id="1391915"/>
    <lineage>
        <taxon>Eukaryota</taxon>
        <taxon>Fungi</taxon>
        <taxon>Dikarya</taxon>
        <taxon>Ascomycota</taxon>
        <taxon>Pezizomycotina</taxon>
        <taxon>Sordariomycetes</taxon>
        <taxon>Sordariomycetidae</taxon>
        <taxon>Ophiostomatales</taxon>
        <taxon>Ophiostomataceae</taxon>
        <taxon>Sporothrix</taxon>
    </lineage>
</organism>
<reference evidence="3" key="1">
    <citation type="journal article" date="2014" name="Genome Announc.">
        <title>Genome sequence of the pathogenic fungus Sporothrix schenckii (ATCC 58251).</title>
        <authorList>
            <person name="Cuomo C.A."/>
            <person name="Rodriguez-Del Valle N."/>
            <person name="Perez-Sanchez L."/>
            <person name="Abouelleil A."/>
            <person name="Goldberg J."/>
            <person name="Young S."/>
            <person name="Zeng Q."/>
            <person name="Birren B.W."/>
        </authorList>
    </citation>
    <scope>NUCLEOTIDE SEQUENCE [LARGE SCALE GENOMIC DNA]</scope>
    <source>
        <strain evidence="3">ATCC 58251 / de Perez 2211183</strain>
    </source>
</reference>
<accession>U7PW12</accession>
<name>U7PW12_SPOS1</name>
<dbReference type="STRING" id="1391915.U7PW12"/>
<proteinExistence type="predicted"/>
<feature type="region of interest" description="Disordered" evidence="1">
    <location>
        <begin position="60"/>
        <end position="108"/>
    </location>
</feature>
<dbReference type="EMBL" id="KI440844">
    <property type="protein sequence ID" value="ERS99792.1"/>
    <property type="molecule type" value="Genomic_DNA"/>
</dbReference>
<evidence type="ECO:0000313" key="2">
    <source>
        <dbReference type="EMBL" id="ERS99792.1"/>
    </source>
</evidence>
<gene>
    <name evidence="2" type="ORF">HMPREF1624_03157</name>
</gene>
<keyword evidence="3" id="KW-1185">Reference proteome</keyword>
<evidence type="ECO:0008006" key="4">
    <source>
        <dbReference type="Google" id="ProtNLM"/>
    </source>
</evidence>
<dbReference type="HOGENOM" id="CLU_018503_0_0_1"/>
<protein>
    <recommendedName>
        <fullName evidence="4">TLDc domain-containing protein</fullName>
    </recommendedName>
</protein>
<dbReference type="OrthoDB" id="5182816at2759"/>
<evidence type="ECO:0000313" key="3">
    <source>
        <dbReference type="Proteomes" id="UP000018087"/>
    </source>
</evidence>
<dbReference type="AlphaFoldDB" id="U7PW12"/>
<evidence type="ECO:0000256" key="1">
    <source>
        <dbReference type="SAM" id="MobiDB-lite"/>
    </source>
</evidence>
<sequence length="814" mass="90984">MVARVLQMELLEDLIPIVGEIMDLIEIAATPAIIEGCVKGIEKAGKAEFKVFGKSHTLTLDTPKVKPEGVPSRPVPKDGDHPTQTADKNGKSDRYERESKRSKTLVAAGKPTKTSYIDKPRMEKLIEHSGYPSDHEWKHNDGFAMRLMFPVQYTMGMSPKHYAIVAGYVKVTKRPGRPEAARDGLWHAFGHPIETFYVLLSPFNPQYYSHHLDFRVDRYYARLTRARMQSDLRSALVDTFYNKDAIITELDKAVSRWRRWCLQDRGPLYALFDAFAVTTVEARTGRKVKVWTNDRFAAFIASRLGSDDSGVAPVLWRTFCYSARYPFTANIDTCPAEEQQLNLHDWVQAVAMLATDAADNVHYARPMYSVTGSTIWYGFASMAVKLKLGRSRPQHHSVDDVDNVDEEAPTVLTQVALVASTQLPLDYAMRGPKLPEILPHIRKLVTDEECEPVFKADFGIPYHDLVCLLGAMLQVDKPDLKAARWAGRLDENRGLGLATTTEIDRVTHLAVAKQILAAAGLHDEKRGGGAVASRSFDREMDLLWRSLFSVFSVPQDLKGLNHDRCGRDQTPERPPPPLVLQALDFLYPFPSCGYTRQERRSNTLVYSSEDTAETGGMSGDGVMAALTLHYFPMLVIVYGRMTDASRQPAIFAVFTSSPLWTTADKGQTDVQFFVDDKHLLTEITPRARVLQYQPPKNKESKTRFTDLVTTDDVADTICFGSRSGLTLNFASGVATLFSAAEPADATDAGHYIEIPAGPYTTDREPIASPAAWTTSMHITKLEVYRGIDGIDEDLVIRRDLRSNRRRSAAEGQRG</sequence>
<dbReference type="Proteomes" id="UP000018087">
    <property type="component" value="Unassembled WGS sequence"/>
</dbReference>